<reference evidence="9 10" key="1">
    <citation type="submission" date="2019-03" db="EMBL/GenBank/DDBJ databases">
        <title>Single cell metagenomics reveals metabolic interactions within the superorganism composed of flagellate Streblomastix strix and complex community of Bacteroidetes bacteria on its surface.</title>
        <authorList>
            <person name="Treitli S.C."/>
            <person name="Kolisko M."/>
            <person name="Husnik F."/>
            <person name="Keeling P."/>
            <person name="Hampl V."/>
        </authorList>
    </citation>
    <scope>NUCLEOTIDE SEQUENCE [LARGE SCALE GENOMIC DNA]</scope>
    <source>
        <strain evidence="9">ST1C</strain>
    </source>
</reference>
<evidence type="ECO:0000256" key="7">
    <source>
        <dbReference type="RuleBase" id="RU363059"/>
    </source>
</evidence>
<gene>
    <name evidence="9" type="ORF">EZS28_014105</name>
</gene>
<feature type="compositionally biased region" description="Basic and acidic residues" evidence="8">
    <location>
        <begin position="227"/>
        <end position="239"/>
    </location>
</feature>
<comment type="caution">
    <text evidence="9">The sequence shown here is derived from an EMBL/GenBank/DDBJ whole genome shotgun (WGS) entry which is preliminary data.</text>
</comment>
<dbReference type="AlphaFoldDB" id="A0A5J4W7D0"/>
<protein>
    <recommendedName>
        <fullName evidence="7">Derlin</fullName>
    </recommendedName>
</protein>
<evidence type="ECO:0000256" key="8">
    <source>
        <dbReference type="SAM" id="MobiDB-lite"/>
    </source>
</evidence>
<feature type="transmembrane region" description="Helical" evidence="7">
    <location>
        <begin position="55"/>
        <end position="73"/>
    </location>
</feature>
<evidence type="ECO:0000256" key="6">
    <source>
        <dbReference type="ARBA" id="ARBA00023136"/>
    </source>
</evidence>
<dbReference type="EMBL" id="SNRW01003241">
    <property type="protein sequence ID" value="KAA6390369.1"/>
    <property type="molecule type" value="Genomic_DNA"/>
</dbReference>
<keyword evidence="6 7" id="KW-0472">Membrane</keyword>
<evidence type="ECO:0000313" key="9">
    <source>
        <dbReference type="EMBL" id="KAA6390369.1"/>
    </source>
</evidence>
<keyword evidence="4 7" id="KW-0256">Endoplasmic reticulum</keyword>
<feature type="region of interest" description="Disordered" evidence="8">
    <location>
        <begin position="225"/>
        <end position="254"/>
    </location>
</feature>
<sequence>MDQSPAELLFRIPPFTRYYISAIILTTILNKFNLIPPVYFDAWEIWSKFKVQELILPFIVLHAQGIGWLMNLYQIYSYFSELETQMFEDRFKNFLALLGVIWAFIVFILTAIWQYLPVYGPLPIFVHTILYIVCRHPMNIGQKVSIMGFFQIPKSYFPIFMHTLGYFIGMFEQTQSKGKTPLLRFLGPLIDPLISIFIGHTIYFLSSVVPSVKFGGPELIEYISPDPKTRRNNDQREDGNANAGFSWGRGHTLN</sequence>
<comment type="function">
    <text evidence="7">May be involved in the degradation of misfolded endoplasmic reticulum (ER) luminal proteins.</text>
</comment>
<dbReference type="Proteomes" id="UP000324800">
    <property type="component" value="Unassembled WGS sequence"/>
</dbReference>
<evidence type="ECO:0000313" key="10">
    <source>
        <dbReference type="Proteomes" id="UP000324800"/>
    </source>
</evidence>
<feature type="transmembrane region" description="Helical" evidence="7">
    <location>
        <begin position="94"/>
        <end position="112"/>
    </location>
</feature>
<keyword evidence="3 7" id="KW-0812">Transmembrane</keyword>
<evidence type="ECO:0000256" key="2">
    <source>
        <dbReference type="ARBA" id="ARBA00008917"/>
    </source>
</evidence>
<dbReference type="InterPro" id="IPR007599">
    <property type="entry name" value="DER1"/>
</dbReference>
<dbReference type="GO" id="GO:0005789">
    <property type="term" value="C:endoplasmic reticulum membrane"/>
    <property type="evidence" value="ECO:0007669"/>
    <property type="project" value="UniProtKB-SubCell"/>
</dbReference>
<name>A0A5J4W7D0_9EUKA</name>
<feature type="transmembrane region" description="Helical" evidence="7">
    <location>
        <begin position="155"/>
        <end position="171"/>
    </location>
</feature>
<evidence type="ECO:0000256" key="3">
    <source>
        <dbReference type="ARBA" id="ARBA00022692"/>
    </source>
</evidence>
<dbReference type="OrthoDB" id="1716531at2759"/>
<organism evidence="9 10">
    <name type="scientific">Streblomastix strix</name>
    <dbReference type="NCBI Taxonomy" id="222440"/>
    <lineage>
        <taxon>Eukaryota</taxon>
        <taxon>Metamonada</taxon>
        <taxon>Preaxostyla</taxon>
        <taxon>Oxymonadida</taxon>
        <taxon>Streblomastigidae</taxon>
        <taxon>Streblomastix</taxon>
    </lineage>
</organism>
<evidence type="ECO:0000256" key="4">
    <source>
        <dbReference type="ARBA" id="ARBA00022824"/>
    </source>
</evidence>
<proteinExistence type="inferred from homology"/>
<dbReference type="PANTHER" id="PTHR11009">
    <property type="entry name" value="DER1-LIKE PROTEIN, DERLIN"/>
    <property type="match status" value="1"/>
</dbReference>
<dbReference type="GO" id="GO:0006950">
    <property type="term" value="P:response to stress"/>
    <property type="evidence" value="ECO:0007669"/>
    <property type="project" value="UniProtKB-ARBA"/>
</dbReference>
<comment type="similarity">
    <text evidence="2 7">Belongs to the derlin family.</text>
</comment>
<accession>A0A5J4W7D0</accession>
<evidence type="ECO:0000256" key="1">
    <source>
        <dbReference type="ARBA" id="ARBA00004477"/>
    </source>
</evidence>
<keyword evidence="5 7" id="KW-1133">Transmembrane helix</keyword>
<dbReference type="Pfam" id="PF04511">
    <property type="entry name" value="DER1"/>
    <property type="match status" value="1"/>
</dbReference>
<feature type="transmembrane region" description="Helical" evidence="7">
    <location>
        <begin position="183"/>
        <end position="205"/>
    </location>
</feature>
<feature type="transmembrane region" description="Helical" evidence="7">
    <location>
        <begin position="18"/>
        <end position="35"/>
    </location>
</feature>
<evidence type="ECO:0000256" key="5">
    <source>
        <dbReference type="ARBA" id="ARBA00022989"/>
    </source>
</evidence>
<comment type="subcellular location">
    <subcellularLocation>
        <location evidence="1 7">Endoplasmic reticulum membrane</location>
        <topology evidence="1 7">Multi-pass membrane protein</topology>
    </subcellularLocation>
</comment>